<dbReference type="Proteomes" id="UP001174909">
    <property type="component" value="Unassembled WGS sequence"/>
</dbReference>
<keyword evidence="4" id="KW-1185">Reference proteome</keyword>
<evidence type="ECO:0000256" key="1">
    <source>
        <dbReference type="ARBA" id="ARBA00022729"/>
    </source>
</evidence>
<gene>
    <name evidence="3" type="ORF">GBAR_LOCUS21050</name>
</gene>
<dbReference type="Pfam" id="PF13531">
    <property type="entry name" value="SBP_bac_11"/>
    <property type="match status" value="1"/>
</dbReference>
<feature type="chain" id="PRO_5041361974" evidence="2">
    <location>
        <begin position="17"/>
        <end position="191"/>
    </location>
</feature>
<evidence type="ECO:0000256" key="2">
    <source>
        <dbReference type="SAM" id="SignalP"/>
    </source>
</evidence>
<accession>A0AA35SYX3</accession>
<dbReference type="PANTHER" id="PTHR30006">
    <property type="entry name" value="THIAMINE-BINDING PERIPLASMIC PROTEIN-RELATED"/>
    <property type="match status" value="1"/>
</dbReference>
<sequence>MLIAFIVATLAVAACGTAPAAVVPQIIEVERIVEKAVPVETVREVVREVPVEKLVVVEKEVIREVPVERVVEVEKIIEVVRDRDPGSLVIYSGRSESLVGPIIEQFEEVTGINVAVKYGSTGEIAATILEEGQNSPADVFFAQDPGGLGEVANAGMFETLPTSITEKVPTWARSPESQWIGISGQGARGRL</sequence>
<comment type="caution">
    <text evidence="3">The sequence shown here is derived from an EMBL/GenBank/DDBJ whole genome shotgun (WGS) entry which is preliminary data.</text>
</comment>
<feature type="signal peptide" evidence="2">
    <location>
        <begin position="1"/>
        <end position="16"/>
    </location>
</feature>
<organism evidence="3 4">
    <name type="scientific">Geodia barretti</name>
    <name type="common">Barrett's horny sponge</name>
    <dbReference type="NCBI Taxonomy" id="519541"/>
    <lineage>
        <taxon>Eukaryota</taxon>
        <taxon>Metazoa</taxon>
        <taxon>Porifera</taxon>
        <taxon>Demospongiae</taxon>
        <taxon>Heteroscleromorpha</taxon>
        <taxon>Tetractinellida</taxon>
        <taxon>Astrophorina</taxon>
        <taxon>Geodiidae</taxon>
        <taxon>Geodia</taxon>
    </lineage>
</organism>
<proteinExistence type="predicted"/>
<keyword evidence="1 2" id="KW-0732">Signal</keyword>
<evidence type="ECO:0000313" key="3">
    <source>
        <dbReference type="EMBL" id="CAI8037636.1"/>
    </source>
</evidence>
<dbReference type="EMBL" id="CASHTH010002955">
    <property type="protein sequence ID" value="CAI8037636.1"/>
    <property type="molecule type" value="Genomic_DNA"/>
</dbReference>
<protein>
    <submittedName>
        <fullName evidence="3">Fe(3+)-binding periplasmic protein</fullName>
    </submittedName>
</protein>
<dbReference type="Gene3D" id="3.40.190.10">
    <property type="entry name" value="Periplasmic binding protein-like II"/>
    <property type="match status" value="1"/>
</dbReference>
<dbReference type="AlphaFoldDB" id="A0AA35SYX3"/>
<evidence type="ECO:0000313" key="4">
    <source>
        <dbReference type="Proteomes" id="UP001174909"/>
    </source>
</evidence>
<reference evidence="3" key="1">
    <citation type="submission" date="2023-03" db="EMBL/GenBank/DDBJ databases">
        <authorList>
            <person name="Steffen K."/>
            <person name="Cardenas P."/>
        </authorList>
    </citation>
    <scope>NUCLEOTIDE SEQUENCE</scope>
</reference>
<name>A0AA35SYX3_GEOBA</name>
<dbReference type="SUPFAM" id="SSF53850">
    <property type="entry name" value="Periplasmic binding protein-like II"/>
    <property type="match status" value="1"/>
</dbReference>
<dbReference type="PANTHER" id="PTHR30006:SF15">
    <property type="entry name" value="IRON-UTILIZATION PERIPLASMIC PROTEIN"/>
    <property type="match status" value="1"/>
</dbReference>